<comment type="caution">
    <text evidence="1">The sequence shown here is derived from an EMBL/GenBank/DDBJ whole genome shotgun (WGS) entry which is preliminary data.</text>
</comment>
<protein>
    <submittedName>
        <fullName evidence="1">Uncharacterized protein</fullName>
    </submittedName>
</protein>
<name>A0AA44UKR4_PSEA5</name>
<dbReference type="EMBL" id="PHUJ01000003">
    <property type="protein sequence ID" value="PKB28983.1"/>
    <property type="molecule type" value="Genomic_DNA"/>
</dbReference>
<evidence type="ECO:0000313" key="2">
    <source>
        <dbReference type="Proteomes" id="UP000232453"/>
    </source>
</evidence>
<reference evidence="1 2" key="1">
    <citation type="submission" date="2017-11" db="EMBL/GenBank/DDBJ databases">
        <title>Sequencing the genomes of 1000 actinobacteria strains.</title>
        <authorList>
            <person name="Klenk H.-P."/>
        </authorList>
    </citation>
    <scope>NUCLEOTIDE SEQUENCE [LARGE SCALE GENOMIC DNA]</scope>
    <source>
        <strain evidence="1 2">DSM 44104</strain>
    </source>
</reference>
<sequence>MCPALTTPSDGAAPDVAGVVVGWRCWRVAGPPTAPRLRSPVHVATEWPPGGALAAHCELRGHEAPDPACTCGVHAVRDPARVGGVGFGPGTVLGCVALWGLVVEGEHGWRAGAGAPLVLFCGPALGDPERSGLARTYRIGVHRLPIPVATAVELPLPVATAGAVRAAAAEGRGLDDAAAAFVTAVPVPDAPARPVRVPRPRRFALGTTVALAVLVAAAASPAEHVPVPAPPGVVVPR</sequence>
<dbReference type="Proteomes" id="UP000232453">
    <property type="component" value="Unassembled WGS sequence"/>
</dbReference>
<dbReference type="RefSeq" id="WP_100877583.1">
    <property type="nucleotide sequence ID" value="NZ_JBICSI010000002.1"/>
</dbReference>
<gene>
    <name evidence="1" type="ORF">ATL51_0610</name>
</gene>
<proteinExistence type="predicted"/>
<dbReference type="AlphaFoldDB" id="A0AA44UKR4"/>
<evidence type="ECO:0000313" key="1">
    <source>
        <dbReference type="EMBL" id="PKB28983.1"/>
    </source>
</evidence>
<organism evidence="1 2">
    <name type="scientific">Pseudonocardia alni</name>
    <name type="common">Amycolata alni</name>
    <dbReference type="NCBI Taxonomy" id="33907"/>
    <lineage>
        <taxon>Bacteria</taxon>
        <taxon>Bacillati</taxon>
        <taxon>Actinomycetota</taxon>
        <taxon>Actinomycetes</taxon>
        <taxon>Pseudonocardiales</taxon>
        <taxon>Pseudonocardiaceae</taxon>
        <taxon>Pseudonocardia</taxon>
    </lineage>
</organism>
<accession>A0AA44UKR4</accession>